<organism evidence="1 3">
    <name type="scientific">Durusdinium trenchii</name>
    <dbReference type="NCBI Taxonomy" id="1381693"/>
    <lineage>
        <taxon>Eukaryota</taxon>
        <taxon>Sar</taxon>
        <taxon>Alveolata</taxon>
        <taxon>Dinophyceae</taxon>
        <taxon>Suessiales</taxon>
        <taxon>Symbiodiniaceae</taxon>
        <taxon>Durusdinium</taxon>
    </lineage>
</organism>
<evidence type="ECO:0000313" key="2">
    <source>
        <dbReference type="EMBL" id="CAK9038782.1"/>
    </source>
</evidence>
<comment type="caution">
    <text evidence="1">The sequence shown here is derived from an EMBL/GenBank/DDBJ whole genome shotgun (WGS) entry which is preliminary data.</text>
</comment>
<evidence type="ECO:0000313" key="1">
    <source>
        <dbReference type="EMBL" id="CAK9038707.1"/>
    </source>
</evidence>
<protein>
    <submittedName>
        <fullName evidence="1">Uncharacterized protein</fullName>
    </submittedName>
</protein>
<dbReference type="Proteomes" id="UP001642484">
    <property type="component" value="Unassembled WGS sequence"/>
</dbReference>
<gene>
    <name evidence="1" type="ORF">CCMP2556_LOCUS21129</name>
    <name evidence="2" type="ORF">CCMP2556_LOCUS21162</name>
</gene>
<keyword evidence="3" id="KW-1185">Reference proteome</keyword>
<dbReference type="EMBL" id="CAXAMN010012670">
    <property type="protein sequence ID" value="CAK9038782.1"/>
    <property type="molecule type" value="Genomic_DNA"/>
</dbReference>
<accession>A0ABP0LK69</accession>
<reference evidence="1 3" key="1">
    <citation type="submission" date="2024-02" db="EMBL/GenBank/DDBJ databases">
        <authorList>
            <person name="Chen Y."/>
            <person name="Shah S."/>
            <person name="Dougan E. K."/>
            <person name="Thang M."/>
            <person name="Chan C."/>
        </authorList>
    </citation>
    <scope>NUCLEOTIDE SEQUENCE [LARGE SCALE GENOMIC DNA]</scope>
</reference>
<name>A0ABP0LK69_9DINO</name>
<evidence type="ECO:0000313" key="3">
    <source>
        <dbReference type="Proteomes" id="UP001642484"/>
    </source>
</evidence>
<proteinExistence type="predicted"/>
<sequence>MTIPKQKLFMDRVLFVFEITKAKAGKAQVLRLSSQQWMAEADVACLAGDILERMESHRNSDNILLFPPDTLKMVKQRFVEGDFHDELKALVECQHPHFRPADTDMWADHMQNPSSAGKNSLEAADGQIDKLEMDKNKAHFEADALSLARDAAQCAALFQKTQQTERSRRLAKVMHLKQENTVGASIVASYMEKSCKHIGGDRLLPAVDQFISNLKRDKGCLIIWVDYMKHGRLSVADLNSTTELLQKALRVEDKLDARMMVAEPIHIRCAVPPTSKKVALAFPAWLVFQHGTVDSNIFAKSLLLQDKSNRELLPWVPESQYEVPQSRESLPHASEGQRALSTVQETAQLLTGPSLPETMLEALFSNAEVGEVVGLINLSPYDAWVEKTCLQYHIQKGGRKLRSLTCATDVDLVDYSQKLCAMLLMEVDLQKFTFKLASVEEDGSKRGWDRYKISLSNEVRKRHLEDPIHSEQWKNLLVDFDRKLLVWSSSFGALCSFDK</sequence>
<dbReference type="EMBL" id="CAXAMN010012658">
    <property type="protein sequence ID" value="CAK9038707.1"/>
    <property type="molecule type" value="Genomic_DNA"/>
</dbReference>